<reference evidence="3 4" key="1">
    <citation type="submission" date="2018-06" db="EMBL/GenBank/DDBJ databases">
        <title>Genomic Encyclopedia of Type Strains, Phase IV (KMG-IV): sequencing the most valuable type-strain genomes for metagenomic binning, comparative biology and taxonomic classification.</title>
        <authorList>
            <person name="Goeker M."/>
        </authorList>
    </citation>
    <scope>NUCLEOTIDE SEQUENCE [LARGE SCALE GENOMIC DNA]</scope>
    <source>
        <strain evidence="3 4">DSM 24032</strain>
    </source>
</reference>
<dbReference type="InterPro" id="IPR036465">
    <property type="entry name" value="vWFA_dom_sf"/>
</dbReference>
<dbReference type="PROSITE" id="PS50234">
    <property type="entry name" value="VWFA"/>
    <property type="match status" value="1"/>
</dbReference>
<feature type="signal peptide" evidence="1">
    <location>
        <begin position="1"/>
        <end position="22"/>
    </location>
</feature>
<dbReference type="Gene3D" id="3.40.50.410">
    <property type="entry name" value="von Willebrand factor, type A domain"/>
    <property type="match status" value="1"/>
</dbReference>
<sequence length="341" mass="36151">MKSKCLIVIGVWAVIGFSSAMAQESRVVFILDGSNSMWGQVDGKAKIAIAQEVLGDVTTQLPKDTAIGLAAYGHRSKDDCGDIEMLLPIKQRQPSEFATTVASVVPKGKTPIEGALEFVAGQLGSSGAKTHLVLVSDGVESCGGDPCAAAKAMHQANASMSIHLVGFGVNKKERQQLQCIATEGGGMYADAQSAADLTKALAAVTENVAKNINESAPVIPPIDTSGPNWSLQSEDQTFNGKLFKHFTLDGNHMIHLINRDAVNFAFAYEGEDSGQRKVMYATFADGRGPICRRVGPIEDFTVSFMPAEPGWIAGSFNGILGCPDYSAMPVEGSFYVKAAEE</sequence>
<name>A0A395JIE9_9GAMM</name>
<evidence type="ECO:0000313" key="3">
    <source>
        <dbReference type="EMBL" id="RBP48400.1"/>
    </source>
</evidence>
<organism evidence="3 4">
    <name type="scientific">Arenicella xantha</name>
    <dbReference type="NCBI Taxonomy" id="644221"/>
    <lineage>
        <taxon>Bacteria</taxon>
        <taxon>Pseudomonadati</taxon>
        <taxon>Pseudomonadota</taxon>
        <taxon>Gammaproteobacteria</taxon>
        <taxon>Arenicellales</taxon>
        <taxon>Arenicellaceae</taxon>
        <taxon>Arenicella</taxon>
    </lineage>
</organism>
<dbReference type="RefSeq" id="WP_170132160.1">
    <property type="nucleotide sequence ID" value="NZ_QNRT01000007.1"/>
</dbReference>
<proteinExistence type="predicted"/>
<feature type="chain" id="PRO_5017434648" evidence="1">
    <location>
        <begin position="23"/>
        <end position="341"/>
    </location>
</feature>
<evidence type="ECO:0000313" key="4">
    <source>
        <dbReference type="Proteomes" id="UP000253083"/>
    </source>
</evidence>
<gene>
    <name evidence="3" type="ORF">DFR28_1072</name>
</gene>
<dbReference type="InterPro" id="IPR002035">
    <property type="entry name" value="VWF_A"/>
</dbReference>
<keyword evidence="1" id="KW-0732">Signal</keyword>
<dbReference type="Pfam" id="PF00092">
    <property type="entry name" value="VWA"/>
    <property type="match status" value="1"/>
</dbReference>
<dbReference type="SUPFAM" id="SSF53300">
    <property type="entry name" value="vWA-like"/>
    <property type="match status" value="1"/>
</dbReference>
<protein>
    <submittedName>
        <fullName evidence="3">von Willebrand factor type A domain-containing protein</fullName>
    </submittedName>
</protein>
<comment type="caution">
    <text evidence="3">The sequence shown here is derived from an EMBL/GenBank/DDBJ whole genome shotgun (WGS) entry which is preliminary data.</text>
</comment>
<feature type="domain" description="VWFA" evidence="2">
    <location>
        <begin position="26"/>
        <end position="208"/>
    </location>
</feature>
<evidence type="ECO:0000259" key="2">
    <source>
        <dbReference type="PROSITE" id="PS50234"/>
    </source>
</evidence>
<dbReference type="SMART" id="SM00327">
    <property type="entry name" value="VWA"/>
    <property type="match status" value="1"/>
</dbReference>
<dbReference type="EMBL" id="QNRT01000007">
    <property type="protein sequence ID" value="RBP48400.1"/>
    <property type="molecule type" value="Genomic_DNA"/>
</dbReference>
<dbReference type="InParanoid" id="A0A395JIE9"/>
<accession>A0A395JIE9</accession>
<evidence type="ECO:0000256" key="1">
    <source>
        <dbReference type="SAM" id="SignalP"/>
    </source>
</evidence>
<dbReference type="AlphaFoldDB" id="A0A395JIE9"/>
<keyword evidence="4" id="KW-1185">Reference proteome</keyword>
<dbReference type="Proteomes" id="UP000253083">
    <property type="component" value="Unassembled WGS sequence"/>
</dbReference>